<reference evidence="6" key="1">
    <citation type="submission" date="2023-07" db="EMBL/GenBank/DDBJ databases">
        <title>A draft genome of Kazachstania heterogenica Y-27499.</title>
        <authorList>
            <person name="Donic C."/>
            <person name="Kralova J.S."/>
            <person name="Fidel L."/>
            <person name="Ben-Dor S."/>
            <person name="Jung S."/>
        </authorList>
    </citation>
    <scope>NUCLEOTIDE SEQUENCE [LARGE SCALE GENOMIC DNA]</scope>
    <source>
        <strain evidence="6">Y27499</strain>
    </source>
</reference>
<feature type="region of interest" description="Disordered" evidence="4">
    <location>
        <begin position="58"/>
        <end position="86"/>
    </location>
</feature>
<dbReference type="PANTHER" id="PTHR31316">
    <property type="entry name" value="BETA-GLUCOSIDASE-LIKE PROTEIN NCA3, MITOCHONDRIAL-RELATED"/>
    <property type="match status" value="1"/>
</dbReference>
<evidence type="ECO:0000256" key="3">
    <source>
        <dbReference type="ARBA" id="ARBA00023128"/>
    </source>
</evidence>
<evidence type="ECO:0000313" key="6">
    <source>
        <dbReference type="Proteomes" id="UP001306508"/>
    </source>
</evidence>
<feature type="region of interest" description="Disordered" evidence="4">
    <location>
        <begin position="1"/>
        <end position="23"/>
    </location>
</feature>
<keyword evidence="3" id="KW-0496">Mitochondrion</keyword>
<comment type="caution">
    <text evidence="5">The sequence shown here is derived from an EMBL/GenBank/DDBJ whole genome shotgun (WGS) entry which is preliminary data.</text>
</comment>
<protein>
    <submittedName>
        <fullName evidence="5">Uncharacterized protein</fullName>
    </submittedName>
</protein>
<evidence type="ECO:0000256" key="2">
    <source>
        <dbReference type="ARBA" id="ARBA00010579"/>
    </source>
</evidence>
<sequence length="348" mass="37017">MSTALAVPNEIPSKHHDQHPNEKRGVVVVTEYVDQDGKVVIPPESIVSATTSAATITNTDTNKQTTTTLSPDGATPTSTTGSSTTNNAANGIFKDGIYKCSEFPSFVSGVIPVDWIGLGGWSSIQDSNGQTVTSCEDGMYCSYACDAGQVKTQWPEDQPDNGSSLGGLYCKNGYLYRTNINFDHLCEDTNSQVTVINNVDIGEVVLCRTDYPGSENMDIPTVVGTGQSQPLAVIDQDTYYKWSGKHTSAQYYVNNAGVSKEDGCIWGDPQSGVGNWAPLVIGAGKANGLTYISLIPNPNTDKGANFNIKFKGDDLNGSDSCSYIDGKLSSTDGCTVSVLSGSLEIIFY</sequence>
<comment type="similarity">
    <text evidence="2">Belongs to the SUN family.</text>
</comment>
<dbReference type="Proteomes" id="UP001306508">
    <property type="component" value="Unassembled WGS sequence"/>
</dbReference>
<dbReference type="InterPro" id="IPR051526">
    <property type="entry name" value="Beta-Glucosidase_SUN"/>
</dbReference>
<evidence type="ECO:0000256" key="4">
    <source>
        <dbReference type="SAM" id="MobiDB-lite"/>
    </source>
</evidence>
<dbReference type="PANTHER" id="PTHR31316:SF2">
    <property type="entry name" value="BETA-GLUCOSIDASE-LIKE PROTEIN NCA3, MITOCHONDRIAL-RELATED"/>
    <property type="match status" value="1"/>
</dbReference>
<dbReference type="AlphaFoldDB" id="A0AAN7WMT5"/>
<dbReference type="GO" id="GO:0005739">
    <property type="term" value="C:mitochondrion"/>
    <property type="evidence" value="ECO:0007669"/>
    <property type="project" value="UniProtKB-SubCell"/>
</dbReference>
<dbReference type="EMBL" id="JAWIZZ010000040">
    <property type="protein sequence ID" value="KAK5780730.1"/>
    <property type="molecule type" value="Genomic_DNA"/>
</dbReference>
<gene>
    <name evidence="5" type="ORF">RI543_001852</name>
</gene>
<dbReference type="GO" id="GO:0009277">
    <property type="term" value="C:fungal-type cell wall"/>
    <property type="evidence" value="ECO:0007669"/>
    <property type="project" value="TreeGrafter"/>
</dbReference>
<evidence type="ECO:0000256" key="1">
    <source>
        <dbReference type="ARBA" id="ARBA00004173"/>
    </source>
</evidence>
<name>A0AAN7WMT5_9SACH</name>
<accession>A0AAN7WMT5</accession>
<dbReference type="InterPro" id="IPR005556">
    <property type="entry name" value="SUN"/>
</dbReference>
<feature type="compositionally biased region" description="Basic and acidic residues" evidence="4">
    <location>
        <begin position="12"/>
        <end position="23"/>
    </location>
</feature>
<comment type="subcellular location">
    <subcellularLocation>
        <location evidence="1">Mitochondrion</location>
    </subcellularLocation>
</comment>
<evidence type="ECO:0000313" key="5">
    <source>
        <dbReference type="EMBL" id="KAK5780730.1"/>
    </source>
</evidence>
<proteinExistence type="inferred from homology"/>
<keyword evidence="6" id="KW-1185">Reference proteome</keyword>
<organism evidence="5 6">
    <name type="scientific">Arxiozyma heterogenica</name>
    <dbReference type="NCBI Taxonomy" id="278026"/>
    <lineage>
        <taxon>Eukaryota</taxon>
        <taxon>Fungi</taxon>
        <taxon>Dikarya</taxon>
        <taxon>Ascomycota</taxon>
        <taxon>Saccharomycotina</taxon>
        <taxon>Saccharomycetes</taxon>
        <taxon>Saccharomycetales</taxon>
        <taxon>Saccharomycetaceae</taxon>
        <taxon>Arxiozyma</taxon>
    </lineage>
</organism>
<dbReference type="GO" id="GO:0009986">
    <property type="term" value="C:cell surface"/>
    <property type="evidence" value="ECO:0007669"/>
    <property type="project" value="TreeGrafter"/>
</dbReference>
<dbReference type="Pfam" id="PF03856">
    <property type="entry name" value="SUN"/>
    <property type="match status" value="1"/>
</dbReference>
<dbReference type="GO" id="GO:0031505">
    <property type="term" value="P:fungal-type cell wall organization"/>
    <property type="evidence" value="ECO:0007669"/>
    <property type="project" value="TreeGrafter"/>
</dbReference>